<accession>A0A409YNN4</accession>
<dbReference type="InterPro" id="IPR011009">
    <property type="entry name" value="Kinase-like_dom_sf"/>
</dbReference>
<dbReference type="Proteomes" id="UP000284842">
    <property type="component" value="Unassembled WGS sequence"/>
</dbReference>
<dbReference type="GO" id="GO:0004672">
    <property type="term" value="F:protein kinase activity"/>
    <property type="evidence" value="ECO:0007669"/>
    <property type="project" value="InterPro"/>
</dbReference>
<dbReference type="InterPro" id="IPR000719">
    <property type="entry name" value="Prot_kinase_dom"/>
</dbReference>
<feature type="compositionally biased region" description="Polar residues" evidence="1">
    <location>
        <begin position="43"/>
        <end position="54"/>
    </location>
</feature>
<feature type="compositionally biased region" description="Polar residues" evidence="1">
    <location>
        <begin position="690"/>
        <end position="701"/>
    </location>
</feature>
<sequence length="823" mass="91725">MTFRPTLRPAVWTDHDRSPRSRSHHHARHPSPVVEHEFPPSLPQQKQPTYRPSTSFSYLENDAMRTRLSHSPVQSVYCPPPLTPSERLWRDRVTLFHQKGYQLRHRYQPEWSPTSENRRHSESVEDHILQILPRILDARRLKDGRVVCIKMIQDARKIKEIQVVQYFSSKKLANEPRNHVVPYYDSFQDALSPDIHFLVMPSLRRFDDPDFTIVSEVVDFVTQALEGIAFLHEHNIAHHNLTADQIMMDARSLIPGGWHFVAHFCQPDGMTRIVPRQRKTCPVRYYFVGFGSCYHFPPGQRPLVHDIGCTDTDVPELSSSAMRPYDPFKLDVFTLGNVFMKCLYMASGFCRLLFALVEYMLNPDLNARPSSEQVLRAWLRIRDGLGHSQLELQTRMRSHDEVPPAMTLNNVRSTVSPLATESVQRAEQFDVPMDVEQDLVTVDHREKNLANPPTSVALAAPATPPASAMERNHLPPPPPAPEVAQSEPQVEEETEFTPPVSIVVPGGRSRRTTHGKGYMTGTLDLKLNTRHLNNSRATSNRSEHQTYMQSMTLNMELRESSTIGVLADTPPLDNVVLMHYPSNAPVADSSTTRSKTQPMSVSLGGGPAAFLSPLTPADNPPQRFGIASSVGVHPYPLSAYAGTNYYGGSIQATHGQSHPQQHSYFNRGSPVAVVQPNSSNNPAAPVEMPSAQNSTNSNGSKKPTAPIAEGGTRRRRQSAEMNWRSSDRQPRATTPTPANISQSQSGFNETGRLASRSSHHSTRRTRAGVVSAHQSASTVQQRPPLEHRISGASDASPSHPGDSPKSVGSARSDKRDIASILNI</sequence>
<feature type="compositionally biased region" description="Basic residues" evidence="1">
    <location>
        <begin position="20"/>
        <end position="29"/>
    </location>
</feature>
<dbReference type="STRING" id="181874.A0A409YNN4"/>
<feature type="compositionally biased region" description="Basic residues" evidence="1">
    <location>
        <begin position="757"/>
        <end position="766"/>
    </location>
</feature>
<dbReference type="EMBL" id="NHTK01000907">
    <property type="protein sequence ID" value="PPR04658.1"/>
    <property type="molecule type" value="Genomic_DNA"/>
</dbReference>
<comment type="caution">
    <text evidence="3">The sequence shown here is derived from an EMBL/GenBank/DDBJ whole genome shotgun (WGS) entry which is preliminary data.</text>
</comment>
<evidence type="ECO:0000313" key="3">
    <source>
        <dbReference type="EMBL" id="PPR04658.1"/>
    </source>
</evidence>
<dbReference type="InParanoid" id="A0A409YNN4"/>
<feature type="compositionally biased region" description="Polar residues" evidence="1">
    <location>
        <begin position="772"/>
        <end position="781"/>
    </location>
</feature>
<dbReference type="Gene3D" id="1.10.510.10">
    <property type="entry name" value="Transferase(Phosphotransferase) domain 1"/>
    <property type="match status" value="1"/>
</dbReference>
<evidence type="ECO:0000259" key="2">
    <source>
        <dbReference type="PROSITE" id="PS50011"/>
    </source>
</evidence>
<dbReference type="SUPFAM" id="SSF56112">
    <property type="entry name" value="Protein kinase-like (PK-like)"/>
    <property type="match status" value="1"/>
</dbReference>
<dbReference type="AlphaFoldDB" id="A0A409YNN4"/>
<evidence type="ECO:0000256" key="1">
    <source>
        <dbReference type="SAM" id="MobiDB-lite"/>
    </source>
</evidence>
<dbReference type="SMART" id="SM00220">
    <property type="entry name" value="S_TKc"/>
    <property type="match status" value="1"/>
</dbReference>
<proteinExistence type="predicted"/>
<feature type="region of interest" description="Disordered" evidence="1">
    <location>
        <begin position="455"/>
        <end position="520"/>
    </location>
</feature>
<feature type="domain" description="Protein kinase" evidence="2">
    <location>
        <begin position="114"/>
        <end position="390"/>
    </location>
</feature>
<feature type="compositionally biased region" description="Low complexity" evidence="1">
    <location>
        <begin position="455"/>
        <end position="468"/>
    </location>
</feature>
<dbReference type="GO" id="GO:0005524">
    <property type="term" value="F:ATP binding"/>
    <property type="evidence" value="ECO:0007669"/>
    <property type="project" value="InterPro"/>
</dbReference>
<feature type="region of interest" description="Disordered" evidence="1">
    <location>
        <begin position="670"/>
        <end position="823"/>
    </location>
</feature>
<protein>
    <recommendedName>
        <fullName evidence="2">Protein kinase domain-containing protein</fullName>
    </recommendedName>
</protein>
<organism evidence="3 4">
    <name type="scientific">Panaeolus cyanescens</name>
    <dbReference type="NCBI Taxonomy" id="181874"/>
    <lineage>
        <taxon>Eukaryota</taxon>
        <taxon>Fungi</taxon>
        <taxon>Dikarya</taxon>
        <taxon>Basidiomycota</taxon>
        <taxon>Agaricomycotina</taxon>
        <taxon>Agaricomycetes</taxon>
        <taxon>Agaricomycetidae</taxon>
        <taxon>Agaricales</taxon>
        <taxon>Agaricineae</taxon>
        <taxon>Galeropsidaceae</taxon>
        <taxon>Panaeolus</taxon>
    </lineage>
</organism>
<keyword evidence="4" id="KW-1185">Reference proteome</keyword>
<name>A0A409YNN4_9AGAR</name>
<reference evidence="3 4" key="1">
    <citation type="journal article" date="2018" name="Evol. Lett.">
        <title>Horizontal gene cluster transfer increased hallucinogenic mushroom diversity.</title>
        <authorList>
            <person name="Reynolds H.T."/>
            <person name="Vijayakumar V."/>
            <person name="Gluck-Thaler E."/>
            <person name="Korotkin H.B."/>
            <person name="Matheny P.B."/>
            <person name="Slot J.C."/>
        </authorList>
    </citation>
    <scope>NUCLEOTIDE SEQUENCE [LARGE SCALE GENOMIC DNA]</scope>
    <source>
        <strain evidence="3 4">2629</strain>
    </source>
</reference>
<dbReference type="OrthoDB" id="5987198at2759"/>
<feature type="compositionally biased region" description="Polar residues" evidence="1">
    <location>
        <begin position="731"/>
        <end position="748"/>
    </location>
</feature>
<feature type="region of interest" description="Disordered" evidence="1">
    <location>
        <begin position="1"/>
        <end position="54"/>
    </location>
</feature>
<gene>
    <name evidence="3" type="ORF">CVT24_011876</name>
</gene>
<dbReference type="PROSITE" id="PS50011">
    <property type="entry name" value="PROTEIN_KINASE_DOM"/>
    <property type="match status" value="1"/>
</dbReference>
<evidence type="ECO:0000313" key="4">
    <source>
        <dbReference type="Proteomes" id="UP000284842"/>
    </source>
</evidence>